<dbReference type="NCBIfam" id="TIGR01303">
    <property type="entry name" value="IMP_DH_rel_1"/>
    <property type="match status" value="1"/>
</dbReference>
<dbReference type="PANTHER" id="PTHR43170">
    <property type="entry name" value="GMP REDUCTASE"/>
    <property type="match status" value="1"/>
</dbReference>
<feature type="binding site" evidence="7">
    <location>
        <begin position="296"/>
        <end position="298"/>
    </location>
    <ligand>
        <name>NAD(+)</name>
        <dbReference type="ChEBI" id="CHEBI:57540"/>
    </ligand>
</feature>
<dbReference type="Pfam" id="PF00478">
    <property type="entry name" value="IMPDH"/>
    <property type="match status" value="1"/>
</dbReference>
<evidence type="ECO:0000256" key="9">
    <source>
        <dbReference type="PROSITE-ProRule" id="PRU00703"/>
    </source>
</evidence>
<gene>
    <name evidence="6" type="primary">guaB1</name>
    <name evidence="11" type="ORF">IF129_09060</name>
</gene>
<feature type="binding site" evidence="6">
    <location>
        <begin position="246"/>
        <end position="248"/>
    </location>
    <ligand>
        <name>NADP(+)</name>
        <dbReference type="ChEBI" id="CHEBI:58349"/>
    </ligand>
</feature>
<dbReference type="GO" id="GO:0006166">
    <property type="term" value="P:purine ribonucleoside salvage"/>
    <property type="evidence" value="ECO:0007669"/>
    <property type="project" value="UniProtKB-KW"/>
</dbReference>
<dbReference type="GO" id="GO:0003938">
    <property type="term" value="F:IMP dehydrogenase activity"/>
    <property type="evidence" value="ECO:0007669"/>
    <property type="project" value="InterPro"/>
</dbReference>
<comment type="pathway">
    <text evidence="6">Purine metabolism; IMP biosynthesis via salvage pathway.</text>
</comment>
<evidence type="ECO:0000256" key="5">
    <source>
        <dbReference type="ARBA" id="ARBA00023122"/>
    </source>
</evidence>
<dbReference type="SUPFAM" id="SSF51412">
    <property type="entry name" value="Inosine monophosphate dehydrogenase (IMPDH)"/>
    <property type="match status" value="1"/>
</dbReference>
<sequence>MRFLNDQRPPYDLTYDDVFMVPSRSAVGSRQAVDLSSPDGSGTTVPLVVANMTAIAGRRMAETVARRGGLVVIPQDIPLDVVTEVISWVKRRHLVLDTPIVLAPNATVADALSLLPKRAHGAGVVVDAERRPVGVVTEADLAGVDRFTQLSQVMTRDLLLLDAGLDPRDAFNRLDAAHRRLAPAVDADGRLVGVLSRKGALRATLYTPATDDQGRLRVAAAVGINGDVAGRARALLDAGVDTLVVDTAHGHQEGMLEALRSVRALAPRVPVVAGNVVAAEGVRDLVEAGADIVKVGVGPGAMCTTRMMTGVGRPQFSAVLECAAEARRLGKHVWADGGVRHPRDVAMALAAGASNVMIGSWFAGTYESPGDLQQAADGRLYKESFGMASARAVRNRTAEESAYDRARKGLFEEGISHSRMFLDPARPGVEDLIDSIIAGVRSSCTYAGADSLAEFAERAVVGVQSAAGYAEGKPLHASWS</sequence>
<dbReference type="InterPro" id="IPR013785">
    <property type="entry name" value="Aldolase_TIM"/>
</dbReference>
<feature type="binding site" evidence="6">
    <location>
        <begin position="296"/>
        <end position="298"/>
    </location>
    <ligand>
        <name>NADP(+)</name>
        <dbReference type="ChEBI" id="CHEBI:58349"/>
    </ligand>
</feature>
<dbReference type="Gene3D" id="3.20.20.70">
    <property type="entry name" value="Aldolase class I"/>
    <property type="match status" value="1"/>
</dbReference>
<dbReference type="InterPro" id="IPR005991">
    <property type="entry name" value="GUAB1"/>
</dbReference>
<dbReference type="SMART" id="SM00116">
    <property type="entry name" value="CBS"/>
    <property type="match status" value="2"/>
</dbReference>
<keyword evidence="12" id="KW-1185">Reference proteome</keyword>
<evidence type="ECO:0000313" key="12">
    <source>
        <dbReference type="Proteomes" id="UP000632289"/>
    </source>
</evidence>
<dbReference type="RefSeq" id="WP_191209000.1">
    <property type="nucleotide sequence ID" value="NZ_BAABKL010000018.1"/>
</dbReference>
<name>A0A927IAK6_9ACTN</name>
<dbReference type="EC" id="1.7.1.7" evidence="6"/>
<dbReference type="Proteomes" id="UP000632289">
    <property type="component" value="Unassembled WGS sequence"/>
</dbReference>
<dbReference type="SMART" id="SM01240">
    <property type="entry name" value="IMPDH"/>
    <property type="match status" value="1"/>
</dbReference>
<comment type="similarity">
    <text evidence="6">Belongs to the IMPDH/GMPR family. GuaB1 subfamily.</text>
</comment>
<keyword evidence="4 6" id="KW-0560">Oxidoreductase</keyword>
<evidence type="ECO:0000313" key="11">
    <source>
        <dbReference type="EMBL" id="MBD3931708.1"/>
    </source>
</evidence>
<feature type="binding site" evidence="7">
    <location>
        <begin position="246"/>
        <end position="248"/>
    </location>
    <ligand>
        <name>NAD(+)</name>
        <dbReference type="ChEBI" id="CHEBI:57540"/>
    </ligand>
</feature>
<dbReference type="EMBL" id="JACXYU010000003">
    <property type="protein sequence ID" value="MBD3931708.1"/>
    <property type="molecule type" value="Genomic_DNA"/>
</dbReference>
<comment type="function">
    <text evidence="6">Involved in the purine-salvage pathway. Catalyzes the NADPH-dependent conversion of GMP to IMP.</text>
</comment>
<evidence type="ECO:0000259" key="10">
    <source>
        <dbReference type="PROSITE" id="PS51371"/>
    </source>
</evidence>
<comment type="cofactor">
    <cofactor evidence="6">
        <name>a monovalent cation</name>
        <dbReference type="ChEBI" id="CHEBI:60242"/>
    </cofactor>
</comment>
<dbReference type="InterPro" id="IPR005990">
    <property type="entry name" value="IMP_DH"/>
</dbReference>
<feature type="binding site" description="in other chain" evidence="8">
    <location>
        <position position="303"/>
    </location>
    <ligand>
        <name>K(+)</name>
        <dbReference type="ChEBI" id="CHEBI:29103"/>
        <note>ligand shared between two tetrameric partners</note>
    </ligand>
</feature>
<evidence type="ECO:0000256" key="2">
    <source>
        <dbReference type="ARBA" id="ARBA00022737"/>
    </source>
</evidence>
<evidence type="ECO:0000256" key="1">
    <source>
        <dbReference type="ARBA" id="ARBA00022726"/>
    </source>
</evidence>
<dbReference type="AlphaFoldDB" id="A0A927IAK6"/>
<feature type="binding site" description="in other chain" evidence="8">
    <location>
        <position position="300"/>
    </location>
    <ligand>
        <name>K(+)</name>
        <dbReference type="ChEBI" id="CHEBI:29103"/>
        <note>ligand shared between two tetrameric partners</note>
    </ligand>
</feature>
<keyword evidence="7" id="KW-0520">NAD</keyword>
<dbReference type="CDD" id="cd02205">
    <property type="entry name" value="CBS_pair_SF"/>
    <property type="match status" value="1"/>
</dbReference>
<keyword evidence="8" id="KW-0630">Potassium</keyword>
<dbReference type="SUPFAM" id="SSF54631">
    <property type="entry name" value="CBS-domain pair"/>
    <property type="match status" value="1"/>
</dbReference>
<keyword evidence="3 6" id="KW-0521">NADP</keyword>
<proteinExistence type="inferred from homology"/>
<reference evidence="11" key="1">
    <citation type="submission" date="2020-09" db="EMBL/GenBank/DDBJ databases">
        <title>Secondary metabolite and genome analysis of marine Streptomyces chumphonensis KK1-2T.</title>
        <authorList>
            <person name="Phongsopitanun W."/>
            <person name="Kanchanasin P."/>
            <person name="Pittayakhajonwut P."/>
            <person name="Suwanborirux K."/>
            <person name="Tanasupawat S."/>
        </authorList>
    </citation>
    <scope>NUCLEOTIDE SEQUENCE</scope>
    <source>
        <strain evidence="11">KK1-2</strain>
    </source>
</reference>
<dbReference type="GO" id="GO:0003920">
    <property type="term" value="F:GMP reductase activity"/>
    <property type="evidence" value="ECO:0007669"/>
    <property type="project" value="UniProtKB-UniRule"/>
</dbReference>
<keyword evidence="1 6" id="KW-0660">Purine salvage</keyword>
<evidence type="ECO:0000256" key="8">
    <source>
        <dbReference type="PIRSR" id="PIRSR000130-4"/>
    </source>
</evidence>
<comment type="catalytic activity">
    <reaction evidence="6">
        <text>IMP + NH4(+) + NADP(+) = GMP + NADPH + 2 H(+)</text>
        <dbReference type="Rhea" id="RHEA:17185"/>
        <dbReference type="ChEBI" id="CHEBI:15378"/>
        <dbReference type="ChEBI" id="CHEBI:28938"/>
        <dbReference type="ChEBI" id="CHEBI:57783"/>
        <dbReference type="ChEBI" id="CHEBI:58053"/>
        <dbReference type="ChEBI" id="CHEBI:58115"/>
        <dbReference type="ChEBI" id="CHEBI:58349"/>
        <dbReference type="EC" id="1.7.1.7"/>
    </reaction>
</comment>
<dbReference type="FunFam" id="3.20.20.70:FF:000108">
    <property type="entry name" value="IMP dehydrogenase family protein"/>
    <property type="match status" value="1"/>
</dbReference>
<evidence type="ECO:0000256" key="7">
    <source>
        <dbReference type="PIRSR" id="PIRSR000130-3"/>
    </source>
</evidence>
<dbReference type="GO" id="GO:0032264">
    <property type="term" value="P:IMP salvage"/>
    <property type="evidence" value="ECO:0007669"/>
    <property type="project" value="UniProtKB-UniRule"/>
</dbReference>
<dbReference type="PIRSF" id="PIRSF000130">
    <property type="entry name" value="IMPDH"/>
    <property type="match status" value="1"/>
</dbReference>
<feature type="active site" description="Thioimidate intermediate" evidence="6">
    <location>
        <position position="303"/>
    </location>
</feature>
<keyword evidence="5 9" id="KW-0129">CBS domain</keyword>
<dbReference type="PANTHER" id="PTHR43170:SF5">
    <property type="entry name" value="GMP REDUCTASE"/>
    <property type="match status" value="1"/>
</dbReference>
<protein>
    <recommendedName>
        <fullName evidence="6">GMP reductase</fullName>
        <ecNumber evidence="6">1.7.1.7</ecNumber>
    </recommendedName>
    <alternativeName>
        <fullName evidence="6">Guanosine 5'-monophosphate reductase</fullName>
        <shortName evidence="6">GMPR</shortName>
    </alternativeName>
</protein>
<feature type="binding site" description="in other chain" evidence="8">
    <location>
        <position position="298"/>
    </location>
    <ligand>
        <name>K(+)</name>
        <dbReference type="ChEBI" id="CHEBI:29103"/>
        <note>ligand shared between two tetrameric partners</note>
    </ligand>
</feature>
<dbReference type="InterPro" id="IPR000644">
    <property type="entry name" value="CBS_dom"/>
</dbReference>
<dbReference type="InterPro" id="IPR046342">
    <property type="entry name" value="CBS_dom_sf"/>
</dbReference>
<evidence type="ECO:0000256" key="4">
    <source>
        <dbReference type="ARBA" id="ARBA00023002"/>
    </source>
</evidence>
<feature type="domain" description="CBS" evidence="10">
    <location>
        <begin position="95"/>
        <end position="153"/>
    </location>
</feature>
<dbReference type="PROSITE" id="PS51371">
    <property type="entry name" value="CBS"/>
    <property type="match status" value="2"/>
</dbReference>
<comment type="caution">
    <text evidence="11">The sequence shown here is derived from an EMBL/GenBank/DDBJ whole genome shotgun (WGS) entry which is preliminary data.</text>
</comment>
<dbReference type="InterPro" id="IPR050139">
    <property type="entry name" value="GMP_reductase"/>
</dbReference>
<dbReference type="InterPro" id="IPR001093">
    <property type="entry name" value="IMP_DH_GMPRt"/>
</dbReference>
<evidence type="ECO:0000256" key="6">
    <source>
        <dbReference type="HAMAP-Rule" id="MF_02250"/>
    </source>
</evidence>
<dbReference type="Pfam" id="PF00571">
    <property type="entry name" value="CBS"/>
    <property type="match status" value="2"/>
</dbReference>
<dbReference type="NCBIfam" id="NF005869">
    <property type="entry name" value="PRK07807.1"/>
    <property type="match status" value="1"/>
</dbReference>
<accession>A0A927IAK6</accession>
<feature type="domain" description="CBS" evidence="10">
    <location>
        <begin position="154"/>
        <end position="210"/>
    </location>
</feature>
<keyword evidence="2" id="KW-0677">Repeat</keyword>
<evidence type="ECO:0000256" key="3">
    <source>
        <dbReference type="ARBA" id="ARBA00022857"/>
    </source>
</evidence>
<dbReference type="HAMAP" id="MF_02250">
    <property type="entry name" value="GMPR_GuaB1"/>
    <property type="match status" value="1"/>
</dbReference>
<organism evidence="11 12">
    <name type="scientific">Streptomyces chumphonensis</name>
    <dbReference type="NCBI Taxonomy" id="1214925"/>
    <lineage>
        <taxon>Bacteria</taxon>
        <taxon>Bacillati</taxon>
        <taxon>Actinomycetota</taxon>
        <taxon>Actinomycetes</taxon>
        <taxon>Kitasatosporales</taxon>
        <taxon>Streptomycetaceae</taxon>
        <taxon>Streptomyces</taxon>
    </lineage>
</organism>
<dbReference type="CDD" id="cd00381">
    <property type="entry name" value="IMPDH"/>
    <property type="match status" value="1"/>
</dbReference>
<dbReference type="GO" id="GO:0005829">
    <property type="term" value="C:cytosol"/>
    <property type="evidence" value="ECO:0007669"/>
    <property type="project" value="TreeGrafter"/>
</dbReference>